<feature type="domain" description="EF-hand" evidence="7">
    <location>
        <begin position="136"/>
        <end position="171"/>
    </location>
</feature>
<dbReference type="PANTHER" id="PTHR23055:SF178">
    <property type="entry name" value="NEUROCALCIN HOMOLOG"/>
    <property type="match status" value="1"/>
</dbReference>
<dbReference type="InterPro" id="IPR011992">
    <property type="entry name" value="EF-hand-dom_pair"/>
</dbReference>
<dbReference type="CDD" id="cd00051">
    <property type="entry name" value="EFh"/>
    <property type="match status" value="1"/>
</dbReference>
<keyword evidence="5" id="KW-0106">Calcium</keyword>
<evidence type="ECO:0000256" key="1">
    <source>
        <dbReference type="ARBA" id="ARBA00006049"/>
    </source>
</evidence>
<dbReference type="InterPro" id="IPR002048">
    <property type="entry name" value="EF_hand_dom"/>
</dbReference>
<dbReference type="PANTHER" id="PTHR23055">
    <property type="entry name" value="CALCIUM BINDING PROTEINS"/>
    <property type="match status" value="1"/>
</dbReference>
<evidence type="ECO:0000256" key="2">
    <source>
        <dbReference type="ARBA" id="ARBA00022707"/>
    </source>
</evidence>
<comment type="caution">
    <text evidence="8">The sequence shown here is derived from an EMBL/GenBank/DDBJ whole genome shotgun (WGS) entry which is preliminary data.</text>
</comment>
<accession>A0A814CNE1</accession>
<evidence type="ECO:0000313" key="8">
    <source>
        <dbReference type="EMBL" id="CAF0942565.1"/>
    </source>
</evidence>
<keyword evidence="2" id="KW-0519">Myristate</keyword>
<evidence type="ECO:0000256" key="6">
    <source>
        <dbReference type="ARBA" id="ARBA00023288"/>
    </source>
</evidence>
<reference evidence="8" key="1">
    <citation type="submission" date="2021-02" db="EMBL/GenBank/DDBJ databases">
        <authorList>
            <person name="Nowell W R."/>
        </authorList>
    </citation>
    <scope>NUCLEOTIDE SEQUENCE</scope>
</reference>
<dbReference type="InterPro" id="IPR028846">
    <property type="entry name" value="Recoverin"/>
</dbReference>
<name>A0A814CNE1_ADIRI</name>
<proteinExistence type="inferred from homology"/>
<dbReference type="EMBL" id="CAJNOJ010000044">
    <property type="protein sequence ID" value="CAF0942565.1"/>
    <property type="molecule type" value="Genomic_DNA"/>
</dbReference>
<dbReference type="OrthoDB" id="114727at2759"/>
<dbReference type="PROSITE" id="PS50222">
    <property type="entry name" value="EF_HAND_2"/>
    <property type="match status" value="1"/>
</dbReference>
<keyword evidence="6" id="KW-0449">Lipoprotein</keyword>
<dbReference type="GO" id="GO:0005509">
    <property type="term" value="F:calcium ion binding"/>
    <property type="evidence" value="ECO:0007669"/>
    <property type="project" value="InterPro"/>
</dbReference>
<dbReference type="AlphaFoldDB" id="A0A814CNE1"/>
<evidence type="ECO:0000313" key="9">
    <source>
        <dbReference type="Proteomes" id="UP000663852"/>
    </source>
</evidence>
<evidence type="ECO:0000256" key="5">
    <source>
        <dbReference type="ARBA" id="ARBA00022837"/>
    </source>
</evidence>
<dbReference type="Pfam" id="PF13499">
    <property type="entry name" value="EF-hand_7"/>
    <property type="match status" value="1"/>
</dbReference>
<dbReference type="Proteomes" id="UP000663852">
    <property type="component" value="Unassembled WGS sequence"/>
</dbReference>
<comment type="similarity">
    <text evidence="1">Belongs to the recoverin family.</text>
</comment>
<dbReference type="SUPFAM" id="SSF47473">
    <property type="entry name" value="EF-hand"/>
    <property type="match status" value="1"/>
</dbReference>
<dbReference type="PROSITE" id="PS00018">
    <property type="entry name" value="EF_HAND_1"/>
    <property type="match status" value="1"/>
</dbReference>
<keyword evidence="4" id="KW-0677">Repeat</keyword>
<evidence type="ECO:0000256" key="3">
    <source>
        <dbReference type="ARBA" id="ARBA00022723"/>
    </source>
</evidence>
<keyword evidence="3" id="KW-0479">Metal-binding</keyword>
<protein>
    <recommendedName>
        <fullName evidence="7">EF-hand domain-containing protein</fullName>
    </recommendedName>
</protein>
<dbReference type="Gene3D" id="1.10.238.10">
    <property type="entry name" value="EF-hand"/>
    <property type="match status" value="1"/>
</dbReference>
<organism evidence="8 9">
    <name type="scientific">Adineta ricciae</name>
    <name type="common">Rotifer</name>
    <dbReference type="NCBI Taxonomy" id="249248"/>
    <lineage>
        <taxon>Eukaryota</taxon>
        <taxon>Metazoa</taxon>
        <taxon>Spiralia</taxon>
        <taxon>Gnathifera</taxon>
        <taxon>Rotifera</taxon>
        <taxon>Eurotatoria</taxon>
        <taxon>Bdelloidea</taxon>
        <taxon>Adinetida</taxon>
        <taxon>Adinetidae</taxon>
        <taxon>Adineta</taxon>
    </lineage>
</organism>
<evidence type="ECO:0000256" key="4">
    <source>
        <dbReference type="ARBA" id="ARBA00022737"/>
    </source>
</evidence>
<dbReference type="InterPro" id="IPR018247">
    <property type="entry name" value="EF_Hand_1_Ca_BS"/>
</dbReference>
<gene>
    <name evidence="8" type="ORF">EDS130_LOCUS11901</name>
</gene>
<evidence type="ECO:0000259" key="7">
    <source>
        <dbReference type="PROSITE" id="PS50222"/>
    </source>
</evidence>
<sequence>MGANKTKLPKTVVHQLAVRTQRSTAEIKAMHAIFRRHFPNGKIESPEDLWRCLQKFSLQPMKYEERTAERLYRLFESPSRKIDGSIDFFNFMVVSHILEHGSAHSKIVLYFESLDVNNDGIISREDLEACLPHTVESQQLIQKLLRQWDLNRDGHVSLEDFEGYINSNPHLLPMFAEERERVRLNSVSHELAVDSQPYTHNYPVTRDLFVTSK</sequence>